<gene>
    <name evidence="2" type="ORF">CAUJ_LOCUS1342</name>
</gene>
<evidence type="ECO:0000256" key="1">
    <source>
        <dbReference type="SAM" id="MobiDB-lite"/>
    </source>
</evidence>
<protein>
    <submittedName>
        <fullName evidence="2">Uncharacterized protein</fullName>
    </submittedName>
</protein>
<dbReference type="AlphaFoldDB" id="A0A8S1GRW2"/>
<proteinExistence type="predicted"/>
<comment type="caution">
    <text evidence="2">The sequence shown here is derived from an EMBL/GenBank/DDBJ whole genome shotgun (WGS) entry which is preliminary data.</text>
</comment>
<feature type="region of interest" description="Disordered" evidence="1">
    <location>
        <begin position="1"/>
        <end position="34"/>
    </location>
</feature>
<evidence type="ECO:0000313" key="2">
    <source>
        <dbReference type="EMBL" id="CAD6185423.1"/>
    </source>
</evidence>
<sequence length="112" mass="12694">MPSTQKQRAESNERARLPLKESHKRSRASKQSHPFKLPFYDPRFSVFKQKLSLSFLLAHITRASVISAVATDACGFRTEHASPHARYFFMSRSDRPAASGHKHVDALSLLKT</sequence>
<evidence type="ECO:0000313" key="3">
    <source>
        <dbReference type="Proteomes" id="UP000835052"/>
    </source>
</evidence>
<keyword evidence="3" id="KW-1185">Reference proteome</keyword>
<reference evidence="2" key="1">
    <citation type="submission" date="2020-10" db="EMBL/GenBank/DDBJ databases">
        <authorList>
            <person name="Kikuchi T."/>
        </authorList>
    </citation>
    <scope>NUCLEOTIDE SEQUENCE</scope>
    <source>
        <strain evidence="2">NKZ352</strain>
    </source>
</reference>
<dbReference type="Proteomes" id="UP000835052">
    <property type="component" value="Unassembled WGS sequence"/>
</dbReference>
<organism evidence="2 3">
    <name type="scientific">Caenorhabditis auriculariae</name>
    <dbReference type="NCBI Taxonomy" id="2777116"/>
    <lineage>
        <taxon>Eukaryota</taxon>
        <taxon>Metazoa</taxon>
        <taxon>Ecdysozoa</taxon>
        <taxon>Nematoda</taxon>
        <taxon>Chromadorea</taxon>
        <taxon>Rhabditida</taxon>
        <taxon>Rhabditina</taxon>
        <taxon>Rhabditomorpha</taxon>
        <taxon>Rhabditoidea</taxon>
        <taxon>Rhabditidae</taxon>
        <taxon>Peloderinae</taxon>
        <taxon>Caenorhabditis</taxon>
    </lineage>
</organism>
<name>A0A8S1GRW2_9PELO</name>
<accession>A0A8S1GRW2</accession>
<feature type="compositionally biased region" description="Basic and acidic residues" evidence="1">
    <location>
        <begin position="7"/>
        <end position="21"/>
    </location>
</feature>
<dbReference type="EMBL" id="CAJGYM010000002">
    <property type="protein sequence ID" value="CAD6185423.1"/>
    <property type="molecule type" value="Genomic_DNA"/>
</dbReference>